<dbReference type="KEGG" id="tet:TTHERM_00579250"/>
<feature type="domain" description="EGF-like" evidence="3">
    <location>
        <begin position="1094"/>
        <end position="1130"/>
    </location>
</feature>
<name>I7M9R7_TETTS</name>
<feature type="domain" description="EGF-like" evidence="3">
    <location>
        <begin position="266"/>
        <end position="297"/>
    </location>
</feature>
<dbReference type="eggNOG" id="KOG3525">
    <property type="taxonomic scope" value="Eukaryota"/>
</dbReference>
<feature type="domain" description="EGF-like" evidence="3">
    <location>
        <begin position="442"/>
        <end position="476"/>
    </location>
</feature>
<dbReference type="SMART" id="SM00181">
    <property type="entry name" value="EGF"/>
    <property type="match status" value="15"/>
</dbReference>
<feature type="domain" description="EGF-like" evidence="3">
    <location>
        <begin position="493"/>
        <end position="530"/>
    </location>
</feature>
<dbReference type="SMART" id="SM00261">
    <property type="entry name" value="FU"/>
    <property type="match status" value="15"/>
</dbReference>
<proteinExistence type="predicted"/>
<dbReference type="EMBL" id="GG662527">
    <property type="protein sequence ID" value="EAS02681.2"/>
    <property type="molecule type" value="Genomic_DNA"/>
</dbReference>
<organism evidence="4 5">
    <name type="scientific">Tetrahymena thermophila (strain SB210)</name>
    <dbReference type="NCBI Taxonomy" id="312017"/>
    <lineage>
        <taxon>Eukaryota</taxon>
        <taxon>Sar</taxon>
        <taxon>Alveolata</taxon>
        <taxon>Ciliophora</taxon>
        <taxon>Intramacronucleata</taxon>
        <taxon>Oligohymenophorea</taxon>
        <taxon>Hymenostomatida</taxon>
        <taxon>Tetrahymenina</taxon>
        <taxon>Tetrahymenidae</taxon>
        <taxon>Tetrahymena</taxon>
    </lineage>
</organism>
<evidence type="ECO:0000313" key="4">
    <source>
        <dbReference type="EMBL" id="EAS02681.2"/>
    </source>
</evidence>
<dbReference type="InterPro" id="IPR000742">
    <property type="entry name" value="EGF"/>
</dbReference>
<dbReference type="Gene3D" id="2.10.220.10">
    <property type="entry name" value="Hormone Receptor, Insulin-like Growth Factor Receptor 1, Chain A, domain 2"/>
    <property type="match status" value="3"/>
</dbReference>
<dbReference type="PANTHER" id="PTHR23275">
    <property type="entry name" value="CABRIOLET.-RELATED"/>
    <property type="match status" value="1"/>
</dbReference>
<feature type="domain" description="EGF-like" evidence="3">
    <location>
        <begin position="838"/>
        <end position="871"/>
    </location>
</feature>
<dbReference type="PANTHER" id="PTHR23275:SF100">
    <property type="entry name" value="EGF-LIKE DOMAIN-CONTAINING PROTEIN"/>
    <property type="match status" value="1"/>
</dbReference>
<feature type="domain" description="EGF-like" evidence="3">
    <location>
        <begin position="406"/>
        <end position="441"/>
    </location>
</feature>
<dbReference type="OrthoDB" id="313508at2759"/>
<keyword evidence="5" id="KW-1185">Reference proteome</keyword>
<dbReference type="InterPro" id="IPR006212">
    <property type="entry name" value="Furin_repeat"/>
</dbReference>
<evidence type="ECO:0000256" key="2">
    <source>
        <dbReference type="SAM" id="Phobius"/>
    </source>
</evidence>
<feature type="domain" description="EGF-like" evidence="3">
    <location>
        <begin position="689"/>
        <end position="726"/>
    </location>
</feature>
<feature type="domain" description="EGF-like" evidence="3">
    <location>
        <begin position="1363"/>
        <end position="1395"/>
    </location>
</feature>
<accession>I7M9R7</accession>
<feature type="domain" description="EGF-like" evidence="3">
    <location>
        <begin position="640"/>
        <end position="675"/>
    </location>
</feature>
<keyword evidence="2" id="KW-0472">Membrane</keyword>
<dbReference type="InterPro" id="IPR009030">
    <property type="entry name" value="Growth_fac_rcpt_cys_sf"/>
</dbReference>
<sequence>MPSKQKEKNDISFISKTIFVLLQLNCFFKFSIAATKAQIQSCEAQSSHIFGYEQCIDCSQNCSLCNGTVNSSNVCQIPTASSCLLPGFLYNAQNVCVDCRIQSDCLNSCNGYWDPTLNTCVRQANTTFKVQGGKSCLSLTSQTDCQMCVDQKYGWSSSLQKCLKCPSGSTWNTTTMTCSQLSICDITNFVGYNSQTGTCTACSRPYLLNNYSYSCELCPANCTCTTAYSTCDTNSCVSPYTQTSDSNGSFCECKGATFFNGTTCQQCSTNCLKCDTNGQCLQCSNGQLIDKATFQCVNCAVPSPNPLYCDIKVFAYCSQLTSDGKYCNTCIQNLIYDPIQKFCICPNGGVFSTTQNTCVSCSSLFPNCGKCDTYQCTACLDATFTLSSDSMSCSCQGYVQNGTCVPCTNTLKNCAQCDSTGKTCQSCIPNFGLINSSNTCYACSGIDKNCIQCDANNKCLTCTNGYTLQASSNTCICDTSQTKFVVINNTCKSCQTAIPNCSQCSLNTTSSAVICQACSSPYVVSNGTCQLCAAGSYRSGNSCVACADSNCSQCNSSGCYNCTNGYSLSQNSCTCTTVGYVVDSTDKKCKTCASKFNSSLCQNCNSTQCTQCGGTGFTPTSTGCSCQNGIQIPNTTICQACSANCSVCTLNADNVTTTCTQCSSNYRLMANNTCQQCSSGQYYDKNSMSCLNCNPNCSACPDNQGGANCTACSNNYVLNSTNGTCTCPSQIIDSSNQCISCSKQYNQYCSTCNQTQCQSCQSNYYLQGSTLKCIQCGSNQYFQAGSINDCVSCPSNCTACAALTGICTGTCINNYDLVNGTCQCTGAKVLNSSNQCVSCSSLLTNCSICSSATTCTKCASGFYLMANGTCGLCTSIQYYQTSSLSCLNCPDNCTACANDSGMCTGTCLNNYKLVNGSCVCSSDRALDSSSKCQLCTVLFPNCSQCNSKLCTQCFAPFTVGSNGQCRICTDQETYISSSFSCQLCSSFIKNCSSCSSSSQCSQCSGNFVPSSDNSSCICPAGFYLISGDPKNNTTDQCVQCSSFDSNCLQCSGLNNCTLCTQNYAFDSSQQKCRTCFSNEFYNFNQTSSIQQCVNCNSIHTQCTQCKSSTLCSQCSNNYDLQKNLLLTSCQCNGNKILVPSAQNANNTSCLLCSQVVDPNCQNCSVANKCDQCLPYYRWDNTYNRCIPNITLSLTSSSGNSYALADNFTLTFTIPEPLIGFQFNITTYFFDSVDQYNAEVQLLSSYNVSSQDAPFNFQNCYIYFQDNFKNKSNINYSLKGSGNQSALVRTNNLLLHNGVVRFVYAVESLNNSFQRYAVIYDQKVTMNYTNARDLSYYMGPQIENLDQFSMYNVFFELLLMQNTICTSDYQCLNNGICMKAQKLCQCKANFLLFDCSDYQTIGYDLVIKQISKSLLTVQPVTYQQKIVSSYLPLLVTTSSNQNYSGLNYNFYRIQSIIKQGSLNSTQQNEIQMLMKDTMNTITEAIANLDPNFTPQEIYSSIQQLFQLNDQLLPLFNNYTSFITNSMQIMGQISQSSNPLSISVSSGNLFNPSSNMTNLLFQQTNGTTGQPIKVLFYAFQQNPHKLATPQFITQPHNYPLIVMNTQQASHRLLQSSNSTVSPFTPFNQNITFIFQISNTEKLQNPICLSLTDTTTDTYVLCKDIKVLTGQVICVCQNSATLYEDIYYNYTPDPNQNGGPGENIPTSYVVAIVVLSVILGLLIYVQIRNRKRYILEQKQKEQERLEQQQKRQKAQKEVKDTQPEKNYLRKQSEMTMNTQNYENGFQSPILKQKDVRLTLFDNSPEQMYQQDCVIQDQFELEQKQDEENASNQRSLDREGIFSPQLIQQIDDKSTPATAALKAHEKFQQVKQVE</sequence>
<dbReference type="GeneID" id="7826633"/>
<feature type="domain" description="EGF-like" evidence="3">
    <location>
        <begin position="895"/>
        <end position="933"/>
    </location>
</feature>
<dbReference type="SUPFAM" id="SSF57184">
    <property type="entry name" value="Growth factor receptor domain"/>
    <property type="match status" value="7"/>
</dbReference>
<keyword evidence="2" id="KW-1133">Transmembrane helix</keyword>
<feature type="domain" description="EGF-like" evidence="3">
    <location>
        <begin position="799"/>
        <end position="837"/>
    </location>
</feature>
<keyword evidence="2 4" id="KW-0812">Transmembrane</keyword>
<evidence type="ECO:0000313" key="5">
    <source>
        <dbReference type="Proteomes" id="UP000009168"/>
    </source>
</evidence>
<feature type="domain" description="EGF-like" evidence="3">
    <location>
        <begin position="545"/>
        <end position="574"/>
    </location>
</feature>
<reference evidence="5" key="1">
    <citation type="journal article" date="2006" name="PLoS Biol.">
        <title>Macronuclear genome sequence of the ciliate Tetrahymena thermophila, a model eukaryote.</title>
        <authorList>
            <person name="Eisen J.A."/>
            <person name="Coyne R.S."/>
            <person name="Wu M."/>
            <person name="Wu D."/>
            <person name="Thiagarajan M."/>
            <person name="Wortman J.R."/>
            <person name="Badger J.H."/>
            <person name="Ren Q."/>
            <person name="Amedeo P."/>
            <person name="Jones K.M."/>
            <person name="Tallon L.J."/>
            <person name="Delcher A.L."/>
            <person name="Salzberg S.L."/>
            <person name="Silva J.C."/>
            <person name="Haas B.J."/>
            <person name="Majoros W.H."/>
            <person name="Farzad M."/>
            <person name="Carlton J.M."/>
            <person name="Smith R.K. Jr."/>
            <person name="Garg J."/>
            <person name="Pearlman R.E."/>
            <person name="Karrer K.M."/>
            <person name="Sun L."/>
            <person name="Manning G."/>
            <person name="Elde N.C."/>
            <person name="Turkewitz A.P."/>
            <person name="Asai D.J."/>
            <person name="Wilkes D.E."/>
            <person name="Wang Y."/>
            <person name="Cai H."/>
            <person name="Collins K."/>
            <person name="Stewart B.A."/>
            <person name="Lee S.R."/>
            <person name="Wilamowska K."/>
            <person name="Weinberg Z."/>
            <person name="Ruzzo W.L."/>
            <person name="Wloga D."/>
            <person name="Gaertig J."/>
            <person name="Frankel J."/>
            <person name="Tsao C.-C."/>
            <person name="Gorovsky M.A."/>
            <person name="Keeling P.J."/>
            <person name="Waller R.F."/>
            <person name="Patron N.J."/>
            <person name="Cherry J.M."/>
            <person name="Stover N.A."/>
            <person name="Krieger C.J."/>
            <person name="del Toro C."/>
            <person name="Ryder H.F."/>
            <person name="Williamson S.C."/>
            <person name="Barbeau R.A."/>
            <person name="Hamilton E.P."/>
            <person name="Orias E."/>
        </authorList>
    </citation>
    <scope>NUCLEOTIDE SEQUENCE [LARGE SCALE GENOMIC DNA]</scope>
    <source>
        <strain evidence="5">SB210</strain>
    </source>
</reference>
<gene>
    <name evidence="4" type="ORF">TTHERM_00579250</name>
</gene>
<feature type="region of interest" description="Disordered" evidence="1">
    <location>
        <begin position="1819"/>
        <end position="1841"/>
    </location>
</feature>
<feature type="transmembrane region" description="Helical" evidence="2">
    <location>
        <begin position="1703"/>
        <end position="1722"/>
    </location>
</feature>
<dbReference type="InterPro" id="IPR052798">
    <property type="entry name" value="Giardia_VSA"/>
</dbReference>
<evidence type="ECO:0000259" key="3">
    <source>
        <dbReference type="SMART" id="SM00181"/>
    </source>
</evidence>
<feature type="region of interest" description="Disordered" evidence="1">
    <location>
        <begin position="1743"/>
        <end position="1768"/>
    </location>
</feature>
<dbReference type="Proteomes" id="UP000009168">
    <property type="component" value="Unassembled WGS sequence"/>
</dbReference>
<feature type="domain" description="EGF-like" evidence="3">
    <location>
        <begin position="993"/>
        <end position="1038"/>
    </location>
</feature>
<feature type="domain" description="EGF-like" evidence="3">
    <location>
        <begin position="740"/>
        <end position="774"/>
    </location>
</feature>
<evidence type="ECO:0000256" key="1">
    <source>
        <dbReference type="SAM" id="MobiDB-lite"/>
    </source>
</evidence>
<protein>
    <submittedName>
        <fullName evidence="4">Transmembrane protein, putative</fullName>
    </submittedName>
</protein>
<dbReference type="InParanoid" id="I7M9R7"/>
<feature type="domain" description="EGF-like" evidence="3">
    <location>
        <begin position="223"/>
        <end position="265"/>
    </location>
</feature>
<dbReference type="RefSeq" id="XP_001022926.2">
    <property type="nucleotide sequence ID" value="XM_001022926.2"/>
</dbReference>